<protein>
    <submittedName>
        <fullName evidence="7">4-hydroxy-tetrahydrodipicolinate synthase</fullName>
        <ecNumber evidence="7">4.3.3.7</ecNumber>
    </submittedName>
</protein>
<evidence type="ECO:0000313" key="7">
    <source>
        <dbReference type="EMBL" id="RIH83656.1"/>
    </source>
</evidence>
<dbReference type="SMART" id="SM01130">
    <property type="entry name" value="DHDPS"/>
    <property type="match status" value="1"/>
</dbReference>
<comment type="similarity">
    <text evidence="1 4">Belongs to the DapA family.</text>
</comment>
<feature type="binding site" evidence="6">
    <location>
        <position position="195"/>
    </location>
    <ligand>
        <name>pyruvate</name>
        <dbReference type="ChEBI" id="CHEBI:15361"/>
    </ligand>
</feature>
<dbReference type="AlphaFoldDB" id="A0A399EJ04"/>
<gene>
    <name evidence="7" type="primary">dapA_2</name>
    <name evidence="7" type="ORF">Mrose_02955</name>
</gene>
<evidence type="ECO:0000313" key="8">
    <source>
        <dbReference type="Proteomes" id="UP000265341"/>
    </source>
</evidence>
<reference evidence="7 8" key="1">
    <citation type="submission" date="2018-08" db="EMBL/GenBank/DDBJ databases">
        <title>Meiothermus roseus NBRC 110900 genome sequencing project.</title>
        <authorList>
            <person name="Da Costa M.S."/>
            <person name="Albuquerque L."/>
            <person name="Raposo P."/>
            <person name="Froufe H.J.C."/>
            <person name="Barroso C.S."/>
            <person name="Egas C."/>
        </authorList>
    </citation>
    <scope>NUCLEOTIDE SEQUENCE [LARGE SCALE GENOMIC DNA]</scope>
    <source>
        <strain evidence="7 8">NBRC 110900</strain>
    </source>
</reference>
<feature type="active site" description="Proton donor/acceptor" evidence="5">
    <location>
        <position position="126"/>
    </location>
</feature>
<dbReference type="PANTHER" id="PTHR12128">
    <property type="entry name" value="DIHYDRODIPICOLINATE SYNTHASE"/>
    <property type="match status" value="1"/>
</dbReference>
<dbReference type="Gene3D" id="3.20.20.70">
    <property type="entry name" value="Aldolase class I"/>
    <property type="match status" value="1"/>
</dbReference>
<dbReference type="PROSITE" id="PS00666">
    <property type="entry name" value="DHDPS_2"/>
    <property type="match status" value="1"/>
</dbReference>
<proteinExistence type="inferred from homology"/>
<feature type="active site" description="Schiff-base intermediate with substrate" evidence="5">
    <location>
        <position position="154"/>
    </location>
</feature>
<dbReference type="SUPFAM" id="SSF51569">
    <property type="entry name" value="Aldolase"/>
    <property type="match status" value="1"/>
</dbReference>
<keyword evidence="3" id="KW-0704">Schiff base</keyword>
<dbReference type="EMBL" id="QWLA01000072">
    <property type="protein sequence ID" value="RIH83656.1"/>
    <property type="molecule type" value="Genomic_DNA"/>
</dbReference>
<organism evidence="7 8">
    <name type="scientific">Calidithermus roseus</name>
    <dbReference type="NCBI Taxonomy" id="1644118"/>
    <lineage>
        <taxon>Bacteria</taxon>
        <taxon>Thermotogati</taxon>
        <taxon>Deinococcota</taxon>
        <taxon>Deinococci</taxon>
        <taxon>Thermales</taxon>
        <taxon>Thermaceae</taxon>
        <taxon>Calidithermus</taxon>
    </lineage>
</organism>
<sequence length="288" mass="31209">MICPPIPTPFDRQGNLDAEAFRDLAQMLEPHVDGILFYGSNGEGVHLTRAEREKGLAVQNPRKPPLVGLMEETLAQGLEALEQAQIVRPRAVLVTPPRYYAASLGNGGLEAYFSGLADAGKQVWLYHVPQNTKAEMPLNVVANLSRHPNISGLKDSSGELARLAFYQSQSLDLEYFTGHAPTFLGALALGASGGILAASNLAPLAFRKLEEAWRSGNMVTANLLQTRLEPLGRVLGQGGFVLLKQAMRYLGLPAGYPRPPYPAESPLWPVFKGILEDLKAEGWLVTGD</sequence>
<keyword evidence="8" id="KW-1185">Reference proteome</keyword>
<dbReference type="PANTHER" id="PTHR12128:SF66">
    <property type="entry name" value="4-HYDROXY-2-OXOGLUTARATE ALDOLASE, MITOCHONDRIAL"/>
    <property type="match status" value="1"/>
</dbReference>
<dbReference type="InterPro" id="IPR002220">
    <property type="entry name" value="DapA-like"/>
</dbReference>
<dbReference type="InterPro" id="IPR013785">
    <property type="entry name" value="Aldolase_TIM"/>
</dbReference>
<name>A0A399EJ04_9DEIN</name>
<dbReference type="EC" id="4.3.3.7" evidence="7"/>
<evidence type="ECO:0000256" key="2">
    <source>
        <dbReference type="ARBA" id="ARBA00023239"/>
    </source>
</evidence>
<evidence type="ECO:0000256" key="4">
    <source>
        <dbReference type="PIRNR" id="PIRNR001365"/>
    </source>
</evidence>
<dbReference type="OrthoDB" id="9782828at2"/>
<dbReference type="Pfam" id="PF00701">
    <property type="entry name" value="DHDPS"/>
    <property type="match status" value="1"/>
</dbReference>
<dbReference type="Proteomes" id="UP000265341">
    <property type="component" value="Unassembled WGS sequence"/>
</dbReference>
<dbReference type="GO" id="GO:0044281">
    <property type="term" value="P:small molecule metabolic process"/>
    <property type="evidence" value="ECO:0007669"/>
    <property type="project" value="UniProtKB-ARBA"/>
</dbReference>
<evidence type="ECO:0000256" key="6">
    <source>
        <dbReference type="PIRSR" id="PIRSR001365-2"/>
    </source>
</evidence>
<evidence type="ECO:0000256" key="5">
    <source>
        <dbReference type="PIRSR" id="PIRSR001365-1"/>
    </source>
</evidence>
<evidence type="ECO:0000256" key="1">
    <source>
        <dbReference type="ARBA" id="ARBA00007592"/>
    </source>
</evidence>
<dbReference type="PIRSF" id="PIRSF001365">
    <property type="entry name" value="DHDPS"/>
    <property type="match status" value="1"/>
</dbReference>
<evidence type="ECO:0000256" key="3">
    <source>
        <dbReference type="ARBA" id="ARBA00023270"/>
    </source>
</evidence>
<keyword evidence="2 4" id="KW-0456">Lyase</keyword>
<accession>A0A399EJ04</accession>
<dbReference type="CDD" id="cd00408">
    <property type="entry name" value="DHDPS-like"/>
    <property type="match status" value="1"/>
</dbReference>
<comment type="caution">
    <text evidence="7">The sequence shown here is derived from an EMBL/GenBank/DDBJ whole genome shotgun (WGS) entry which is preliminary data.</text>
</comment>
<dbReference type="GO" id="GO:0008840">
    <property type="term" value="F:4-hydroxy-tetrahydrodipicolinate synthase activity"/>
    <property type="evidence" value="ECO:0007669"/>
    <property type="project" value="UniProtKB-EC"/>
</dbReference>
<dbReference type="InterPro" id="IPR020625">
    <property type="entry name" value="Schiff_base-form_aldolases_AS"/>
</dbReference>
<dbReference type="RefSeq" id="WP_119279584.1">
    <property type="nucleotide sequence ID" value="NZ_QWLA01000072.1"/>
</dbReference>